<proteinExistence type="predicted"/>
<keyword evidence="2" id="KW-1185">Reference proteome</keyword>
<sequence length="320" mass="35836">MTNSELLAAVRRPLSPDAKFEVPASREEYEHVQEILEKENVKYPRLQYDGWRKVAIIVAAPSPLHGQMVGELKTRINDAVKSMQGLDLNIKSRLSISSDMSNTTYAGDTSTTRNWDGALRYSTDEGHILMIAFEVGISQTYESLRAAISYSVCALHCRVGITVCINEGNRGTRAPIQYYSTAHERDTAIQQTQRQLWTALRNNPYGPLIANGFIWYGQINRVVLEAFRKEEDTCPPDTLLEPRQSFAIVEAGQFVGGDVPSNLAELRLGDCIPIHILSGNTIAATPINFFGKEWFEREFGHSMLETALQRIKDKSQVRAG</sequence>
<evidence type="ECO:0000313" key="1">
    <source>
        <dbReference type="EMBL" id="KAK9320900.1"/>
    </source>
</evidence>
<name>A0ACC3TI84_9ASCO</name>
<gene>
    <name evidence="1" type="ORF">V1517DRAFT_263456</name>
</gene>
<comment type="caution">
    <text evidence="1">The sequence shown here is derived from an EMBL/GenBank/DDBJ whole genome shotgun (WGS) entry which is preliminary data.</text>
</comment>
<reference evidence="2" key="1">
    <citation type="journal article" date="2024" name="Front. Bioeng. Biotechnol.">
        <title>Genome-scale model development and genomic sequencing of the oleaginous clade Lipomyces.</title>
        <authorList>
            <person name="Czajka J.J."/>
            <person name="Han Y."/>
            <person name="Kim J."/>
            <person name="Mondo S.J."/>
            <person name="Hofstad B.A."/>
            <person name="Robles A."/>
            <person name="Haridas S."/>
            <person name="Riley R."/>
            <person name="LaButti K."/>
            <person name="Pangilinan J."/>
            <person name="Andreopoulos W."/>
            <person name="Lipzen A."/>
            <person name="Yan J."/>
            <person name="Wang M."/>
            <person name="Ng V."/>
            <person name="Grigoriev I.V."/>
            <person name="Spatafora J.W."/>
            <person name="Magnuson J.K."/>
            <person name="Baker S.E."/>
            <person name="Pomraning K.R."/>
        </authorList>
    </citation>
    <scope>NUCLEOTIDE SEQUENCE [LARGE SCALE GENOMIC DNA]</scope>
    <source>
        <strain evidence="2">CBS 10300</strain>
    </source>
</reference>
<dbReference type="EMBL" id="MU970113">
    <property type="protein sequence ID" value="KAK9320900.1"/>
    <property type="molecule type" value="Genomic_DNA"/>
</dbReference>
<accession>A0ACC3TI84</accession>
<organism evidence="1 2">
    <name type="scientific">Lipomyces orientalis</name>
    <dbReference type="NCBI Taxonomy" id="1233043"/>
    <lineage>
        <taxon>Eukaryota</taxon>
        <taxon>Fungi</taxon>
        <taxon>Dikarya</taxon>
        <taxon>Ascomycota</taxon>
        <taxon>Saccharomycotina</taxon>
        <taxon>Lipomycetes</taxon>
        <taxon>Lipomycetales</taxon>
        <taxon>Lipomycetaceae</taxon>
        <taxon>Lipomyces</taxon>
    </lineage>
</organism>
<protein>
    <submittedName>
        <fullName evidence="1">Uncharacterized protein</fullName>
    </submittedName>
</protein>
<evidence type="ECO:0000313" key="2">
    <source>
        <dbReference type="Proteomes" id="UP001489719"/>
    </source>
</evidence>
<dbReference type="Proteomes" id="UP001489719">
    <property type="component" value="Unassembled WGS sequence"/>
</dbReference>